<feature type="compositionally biased region" description="Basic and acidic residues" evidence="1">
    <location>
        <begin position="178"/>
        <end position="189"/>
    </location>
</feature>
<evidence type="ECO:0000313" key="7">
    <source>
        <dbReference type="Proteomes" id="UP000049023"/>
    </source>
</evidence>
<organism evidence="3 7">
    <name type="scientific">Mycobacterium tuberculosis</name>
    <dbReference type="NCBI Taxonomy" id="1773"/>
    <lineage>
        <taxon>Bacteria</taxon>
        <taxon>Bacillati</taxon>
        <taxon>Actinomycetota</taxon>
        <taxon>Actinomycetes</taxon>
        <taxon>Mycobacteriales</taxon>
        <taxon>Mycobacteriaceae</taxon>
        <taxon>Mycobacterium</taxon>
        <taxon>Mycobacterium tuberculosis complex</taxon>
    </lineage>
</organism>
<dbReference type="AlphaFoldDB" id="A0A654ZGE5"/>
<evidence type="ECO:0000313" key="2">
    <source>
        <dbReference type="EMBL" id="CFR68459.1"/>
    </source>
</evidence>
<gene>
    <name evidence="2" type="ORF">ERS007657_00657</name>
    <name evidence="4" type="ORF">ERS007679_02327</name>
    <name evidence="3" type="ORF">ERS027661_03811</name>
</gene>
<evidence type="ECO:0000313" key="3">
    <source>
        <dbReference type="EMBL" id="CKT00388.1"/>
    </source>
</evidence>
<dbReference type="EMBL" id="CGCX01000152">
    <property type="protein sequence ID" value="CFR68459.1"/>
    <property type="molecule type" value="Genomic_DNA"/>
</dbReference>
<evidence type="ECO:0000313" key="6">
    <source>
        <dbReference type="Proteomes" id="UP000046680"/>
    </source>
</evidence>
<evidence type="ECO:0000256" key="1">
    <source>
        <dbReference type="SAM" id="MobiDB-lite"/>
    </source>
</evidence>
<name>A0A654ZGE5_MYCTX</name>
<proteinExistence type="predicted"/>
<evidence type="ECO:0000313" key="4">
    <source>
        <dbReference type="EMBL" id="COV70963.1"/>
    </source>
</evidence>
<reference evidence="5 6" key="1">
    <citation type="submission" date="2015-03" db="EMBL/GenBank/DDBJ databases">
        <authorList>
            <consortium name="Pathogen Informatics"/>
        </authorList>
    </citation>
    <scope>NUCLEOTIDE SEQUENCE [LARGE SCALE GENOMIC DNA]</scope>
    <source>
        <strain evidence="3 7">Bir 187</strain>
        <strain evidence="2 6">C09601061</strain>
        <strain evidence="4 5">G09801536</strain>
    </source>
</reference>
<sequence length="202" mass="21962">MLSGIRVGAAGQPDVVGVVCAGGEDLLAVDDVVVAVANGGGAQRRQVGAGFRLGVADREVRLTGQDRRQELLLLQLAAVRLQRGADGLQRHRGQRHVGAMGLVDEDLLLDRTKTQTAELFRPPNTEPAVPAHAPYHRTVGRAVPVFLHLRALVGRDEIRKVLPYLGLQLALLRRQVNEHRAPRSSRRCEGPPSSRVRSLIVE</sequence>
<dbReference type="EMBL" id="CSAD01000310">
    <property type="protein sequence ID" value="COV70963.1"/>
    <property type="molecule type" value="Genomic_DNA"/>
</dbReference>
<evidence type="ECO:0000313" key="5">
    <source>
        <dbReference type="Proteomes" id="UP000045842"/>
    </source>
</evidence>
<dbReference type="Proteomes" id="UP000045842">
    <property type="component" value="Unassembled WGS sequence"/>
</dbReference>
<dbReference type="EMBL" id="CNFU01001087">
    <property type="protein sequence ID" value="CKT00388.1"/>
    <property type="molecule type" value="Genomic_DNA"/>
</dbReference>
<dbReference type="Proteomes" id="UP000049023">
    <property type="component" value="Unassembled WGS sequence"/>
</dbReference>
<dbReference type="Proteomes" id="UP000046680">
    <property type="component" value="Unassembled WGS sequence"/>
</dbReference>
<feature type="region of interest" description="Disordered" evidence="1">
    <location>
        <begin position="178"/>
        <end position="202"/>
    </location>
</feature>
<protein>
    <submittedName>
        <fullName evidence="3">Uncharacterized protein</fullName>
    </submittedName>
</protein>
<accession>A0A654ZGE5</accession>